<dbReference type="RefSeq" id="WP_132577375.1">
    <property type="nucleotide sequence ID" value="NZ_JBHLWF010000087.1"/>
</dbReference>
<gene>
    <name evidence="2" type="ORF">EDC25_10838</name>
</gene>
<proteinExistence type="predicted"/>
<evidence type="ECO:0000256" key="1">
    <source>
        <dbReference type="SAM" id="SignalP"/>
    </source>
</evidence>
<sequence>MRHRIILLFFLTLAALAGQAHANPLQFGWMVPPMWSGTDWNLQLSLANSSGANVAGPFVVRVYLPGHVEFRGNNAGQWTCSTQPGNAQQVNCSWPGTLTPANWSAPHLGVYARTSPAIPPTTHTLRATVETPTVPAPDPALCTGTPSSSGCLVAQIQAQASRLDLTDWGYTSDMVTAPGPVAEVLQPFEAGVERRVLVGFQPSGYGVGNIPMTARFHLPAGLTFQGLSNGIPTFTCRSQPDGGGQLVTCSTPYVVQPGFVNIRVLAVANIDIPGPLYIHARLENDSQQVSLAECIADPVGMGCGRLAVHTRLPRAPRLELGTPGVLPAEFRRGQQGHLDLPYRNAGDGMASASRLVLQLPPGVSWNRTTAVSMTCMASGDPAIVGQVVGCAGPAVLENLQLAPHFVLDVLYNAADTLPVLIGVDMGEGSDQSLLDDCAADPLQAHCALLEVPVAWRCADPFGADGIHCDGFELPPTL</sequence>
<accession>A0A4V6RRD2</accession>
<keyword evidence="3" id="KW-1185">Reference proteome</keyword>
<dbReference type="Proteomes" id="UP000294599">
    <property type="component" value="Unassembled WGS sequence"/>
</dbReference>
<feature type="chain" id="PRO_5030105312" evidence="1">
    <location>
        <begin position="23"/>
        <end position="477"/>
    </location>
</feature>
<organism evidence="2 3">
    <name type="scientific">Pseudofulvimonas gallinarii</name>
    <dbReference type="NCBI Taxonomy" id="634155"/>
    <lineage>
        <taxon>Bacteria</taxon>
        <taxon>Pseudomonadati</taxon>
        <taxon>Pseudomonadota</taxon>
        <taxon>Gammaproteobacteria</taxon>
        <taxon>Lysobacterales</taxon>
        <taxon>Rhodanobacteraceae</taxon>
        <taxon>Pseudofulvimonas</taxon>
    </lineage>
</organism>
<evidence type="ECO:0000313" key="2">
    <source>
        <dbReference type="EMBL" id="TCS98458.1"/>
    </source>
</evidence>
<dbReference type="OrthoDB" id="5476529at2"/>
<keyword evidence="1" id="KW-0732">Signal</keyword>
<evidence type="ECO:0000313" key="3">
    <source>
        <dbReference type="Proteomes" id="UP000294599"/>
    </source>
</evidence>
<reference evidence="2 3" key="1">
    <citation type="submission" date="2019-03" db="EMBL/GenBank/DDBJ databases">
        <title>Genomic Encyclopedia of Type Strains, Phase IV (KMG-IV): sequencing the most valuable type-strain genomes for metagenomic binning, comparative biology and taxonomic classification.</title>
        <authorList>
            <person name="Goeker M."/>
        </authorList>
    </citation>
    <scope>NUCLEOTIDE SEQUENCE [LARGE SCALE GENOMIC DNA]</scope>
    <source>
        <strain evidence="2 3">DSM 21944</strain>
    </source>
</reference>
<dbReference type="AlphaFoldDB" id="A0A4V6RRD2"/>
<name>A0A4V6RRD2_9GAMM</name>
<feature type="signal peptide" evidence="1">
    <location>
        <begin position="1"/>
        <end position="22"/>
    </location>
</feature>
<protein>
    <submittedName>
        <fullName evidence="2">Uncharacterized protein</fullName>
    </submittedName>
</protein>
<dbReference type="EMBL" id="SMAF01000008">
    <property type="protein sequence ID" value="TCS98458.1"/>
    <property type="molecule type" value="Genomic_DNA"/>
</dbReference>
<comment type="caution">
    <text evidence="2">The sequence shown here is derived from an EMBL/GenBank/DDBJ whole genome shotgun (WGS) entry which is preliminary data.</text>
</comment>